<keyword evidence="3 7" id="KW-0812">Transmembrane</keyword>
<evidence type="ECO:0008006" key="10">
    <source>
        <dbReference type="Google" id="ProtNLM"/>
    </source>
</evidence>
<feature type="transmembrane region" description="Helical" evidence="7">
    <location>
        <begin position="72"/>
        <end position="90"/>
    </location>
</feature>
<dbReference type="CDD" id="cd15904">
    <property type="entry name" value="TSPO_MBR"/>
    <property type="match status" value="1"/>
</dbReference>
<dbReference type="AlphaFoldDB" id="A0A5N6KX26"/>
<dbReference type="GO" id="GO:0005741">
    <property type="term" value="C:mitochondrial outer membrane"/>
    <property type="evidence" value="ECO:0007669"/>
    <property type="project" value="TreeGrafter"/>
</dbReference>
<organism evidence="8 9">
    <name type="scientific">Carpinus fangiana</name>
    <dbReference type="NCBI Taxonomy" id="176857"/>
    <lineage>
        <taxon>Eukaryota</taxon>
        <taxon>Viridiplantae</taxon>
        <taxon>Streptophyta</taxon>
        <taxon>Embryophyta</taxon>
        <taxon>Tracheophyta</taxon>
        <taxon>Spermatophyta</taxon>
        <taxon>Magnoliopsida</taxon>
        <taxon>eudicotyledons</taxon>
        <taxon>Gunneridae</taxon>
        <taxon>Pentapetalae</taxon>
        <taxon>rosids</taxon>
        <taxon>fabids</taxon>
        <taxon>Fagales</taxon>
        <taxon>Betulaceae</taxon>
        <taxon>Carpinus</taxon>
    </lineage>
</organism>
<comment type="similarity">
    <text evidence="2">Belongs to the TspO/BZRP family.</text>
</comment>
<name>A0A5N6KX26_9ROSI</name>
<dbReference type="InterPro" id="IPR004307">
    <property type="entry name" value="TspO_MBR"/>
</dbReference>
<proteinExistence type="inferred from homology"/>
<sequence length="321" mass="34529">MPTDMQLPPARKTQKTYLALKQPPLNPPAWVFGPVWTLLYGGMGFAAYRAWTAGAHSPNPRTYSLTRQGATLYTIQLGLNLIWMPLFFHFKRPIEATIDVVALTGITGYLTYLWSQVDEVAGYALVPYLGWLGFATYLCSGAGYLNGWSFAGLERPIPPGGKDTNFVSEKKDSSNIRNRGSSTGVCLGPAGLDLGGRLTWNGIENASSVLLSCCLMSAALVKLSVLRYSQRRNSRNNTPAKTIDNEMMLARIRPFLSLAFVRSYAAAPNTYHSSSPATPPRASPTAPPASAPAPADRSATAPAPCPSGSYPPAPRCRAPAS</sequence>
<dbReference type="OrthoDB" id="8841220at2759"/>
<protein>
    <recommendedName>
        <fullName evidence="10">TspO/MBR-related protein</fullName>
    </recommendedName>
</protein>
<dbReference type="EMBL" id="VIBQ01000016">
    <property type="protein sequence ID" value="KAB8356381.1"/>
    <property type="molecule type" value="Genomic_DNA"/>
</dbReference>
<evidence type="ECO:0000313" key="8">
    <source>
        <dbReference type="EMBL" id="KAB8356381.1"/>
    </source>
</evidence>
<dbReference type="PANTHER" id="PTHR10057:SF0">
    <property type="entry name" value="TRANSLOCATOR PROTEIN"/>
    <property type="match status" value="1"/>
</dbReference>
<evidence type="ECO:0000313" key="9">
    <source>
        <dbReference type="Proteomes" id="UP000327013"/>
    </source>
</evidence>
<evidence type="ECO:0000256" key="1">
    <source>
        <dbReference type="ARBA" id="ARBA00004141"/>
    </source>
</evidence>
<feature type="region of interest" description="Disordered" evidence="6">
    <location>
        <begin position="270"/>
        <end position="321"/>
    </location>
</feature>
<dbReference type="Pfam" id="PF03073">
    <property type="entry name" value="TspO_MBR"/>
    <property type="match status" value="1"/>
</dbReference>
<evidence type="ECO:0000256" key="7">
    <source>
        <dbReference type="SAM" id="Phobius"/>
    </source>
</evidence>
<feature type="transmembrane region" description="Helical" evidence="7">
    <location>
        <begin position="126"/>
        <end position="145"/>
    </location>
</feature>
<feature type="compositionally biased region" description="Pro residues" evidence="6">
    <location>
        <begin position="303"/>
        <end position="314"/>
    </location>
</feature>
<dbReference type="Gene3D" id="1.20.1260.100">
    <property type="entry name" value="TspO/MBR protein"/>
    <property type="match status" value="1"/>
</dbReference>
<keyword evidence="4 7" id="KW-1133">Transmembrane helix</keyword>
<dbReference type="PANTHER" id="PTHR10057">
    <property type="entry name" value="PERIPHERAL-TYPE BENZODIAZEPINE RECEPTOR"/>
    <property type="match status" value="1"/>
</dbReference>
<dbReference type="FunFam" id="1.20.1260.100:FF:000001">
    <property type="entry name" value="translocator protein 2"/>
    <property type="match status" value="1"/>
</dbReference>
<reference evidence="8 9" key="1">
    <citation type="submission" date="2019-06" db="EMBL/GenBank/DDBJ databases">
        <title>A chromosomal-level reference genome of Carpinus fangiana (Coryloideae, Betulaceae).</title>
        <authorList>
            <person name="Yang X."/>
            <person name="Wang Z."/>
            <person name="Zhang L."/>
            <person name="Hao G."/>
            <person name="Liu J."/>
            <person name="Yang Y."/>
        </authorList>
    </citation>
    <scope>NUCLEOTIDE SEQUENCE [LARGE SCALE GENOMIC DNA]</scope>
    <source>
        <strain evidence="8">Cfa_2016G</strain>
        <tissue evidence="8">Leaf</tissue>
    </source>
</reference>
<keyword evidence="5 7" id="KW-0472">Membrane</keyword>
<gene>
    <name evidence="8" type="ORF">FH972_023965</name>
</gene>
<dbReference type="InterPro" id="IPR038330">
    <property type="entry name" value="TspO/MBR-related_sf"/>
</dbReference>
<dbReference type="Proteomes" id="UP000327013">
    <property type="component" value="Unassembled WGS sequence"/>
</dbReference>
<comment type="caution">
    <text evidence="8">The sequence shown here is derived from an EMBL/GenBank/DDBJ whole genome shotgun (WGS) entry which is preliminary data.</text>
</comment>
<evidence type="ECO:0000256" key="4">
    <source>
        <dbReference type="ARBA" id="ARBA00022989"/>
    </source>
</evidence>
<comment type="subcellular location">
    <subcellularLocation>
        <location evidence="1">Membrane</location>
        <topology evidence="1">Multi-pass membrane protein</topology>
    </subcellularLocation>
</comment>
<evidence type="ECO:0000256" key="3">
    <source>
        <dbReference type="ARBA" id="ARBA00022692"/>
    </source>
</evidence>
<dbReference type="GO" id="GO:0033013">
    <property type="term" value="P:tetrapyrrole metabolic process"/>
    <property type="evidence" value="ECO:0007669"/>
    <property type="project" value="UniProtKB-ARBA"/>
</dbReference>
<feature type="compositionally biased region" description="Pro residues" evidence="6">
    <location>
        <begin position="277"/>
        <end position="291"/>
    </location>
</feature>
<evidence type="ECO:0000256" key="5">
    <source>
        <dbReference type="ARBA" id="ARBA00023136"/>
    </source>
</evidence>
<feature type="compositionally biased region" description="Low complexity" evidence="6">
    <location>
        <begin position="292"/>
        <end position="302"/>
    </location>
</feature>
<feature type="transmembrane region" description="Helical" evidence="7">
    <location>
        <begin position="206"/>
        <end position="225"/>
    </location>
</feature>
<evidence type="ECO:0000256" key="2">
    <source>
        <dbReference type="ARBA" id="ARBA00007524"/>
    </source>
</evidence>
<keyword evidence="9" id="KW-1185">Reference proteome</keyword>
<feature type="transmembrane region" description="Helical" evidence="7">
    <location>
        <begin position="96"/>
        <end position="114"/>
    </location>
</feature>
<evidence type="ECO:0000256" key="6">
    <source>
        <dbReference type="SAM" id="MobiDB-lite"/>
    </source>
</evidence>
<feature type="transmembrane region" description="Helical" evidence="7">
    <location>
        <begin position="29"/>
        <end position="51"/>
    </location>
</feature>
<accession>A0A5N6KX26</accession>